<keyword evidence="2 4" id="KW-0238">DNA-binding</keyword>
<dbReference type="InterPro" id="IPR001647">
    <property type="entry name" value="HTH_TetR"/>
</dbReference>
<evidence type="ECO:0000256" key="4">
    <source>
        <dbReference type="PROSITE-ProRule" id="PRU00335"/>
    </source>
</evidence>
<dbReference type="Gene3D" id="1.10.10.60">
    <property type="entry name" value="Homeodomain-like"/>
    <property type="match status" value="1"/>
</dbReference>
<dbReference type="Gene3D" id="3.30.559.10">
    <property type="entry name" value="Chloramphenicol acetyltransferase-like domain"/>
    <property type="match status" value="1"/>
</dbReference>
<evidence type="ECO:0000256" key="3">
    <source>
        <dbReference type="ARBA" id="ARBA00023163"/>
    </source>
</evidence>
<dbReference type="SUPFAM" id="SSF46689">
    <property type="entry name" value="Homeodomain-like"/>
    <property type="match status" value="1"/>
</dbReference>
<keyword evidence="3" id="KW-0804">Transcription</keyword>
<dbReference type="GO" id="GO:0003677">
    <property type="term" value="F:DNA binding"/>
    <property type="evidence" value="ECO:0007669"/>
    <property type="project" value="UniProtKB-UniRule"/>
</dbReference>
<dbReference type="Proteomes" id="UP000010931">
    <property type="component" value="Unassembled WGS sequence"/>
</dbReference>
<dbReference type="SUPFAM" id="SSF52777">
    <property type="entry name" value="CoA-dependent acyltransferases"/>
    <property type="match status" value="1"/>
</dbReference>
<dbReference type="RefSeq" id="WP_006374573.1">
    <property type="nucleotide sequence ID" value="NZ_AEJB01000104.1"/>
</dbReference>
<evidence type="ECO:0000256" key="1">
    <source>
        <dbReference type="ARBA" id="ARBA00023015"/>
    </source>
</evidence>
<dbReference type="Pfam" id="PF02909">
    <property type="entry name" value="TetR_C_1"/>
    <property type="match status" value="1"/>
</dbReference>
<dbReference type="Gene3D" id="3.30.559.30">
    <property type="entry name" value="Nonribosomal peptide synthetase, condensation domain"/>
    <property type="match status" value="1"/>
</dbReference>
<dbReference type="SUPFAM" id="SSF48498">
    <property type="entry name" value="Tetracyclin repressor-like, C-terminal domain"/>
    <property type="match status" value="1"/>
</dbReference>
<evidence type="ECO:0000259" key="5">
    <source>
        <dbReference type="PROSITE" id="PS50977"/>
    </source>
</evidence>
<dbReference type="Pfam" id="PF00440">
    <property type="entry name" value="TetR_N"/>
    <property type="match status" value="1"/>
</dbReference>
<keyword evidence="7" id="KW-1185">Reference proteome</keyword>
<organism evidence="6 7">
    <name type="scientific">Streptomyces turgidiscabies (strain Car8)</name>
    <dbReference type="NCBI Taxonomy" id="698760"/>
    <lineage>
        <taxon>Bacteria</taxon>
        <taxon>Bacillati</taxon>
        <taxon>Actinomycetota</taxon>
        <taxon>Actinomycetes</taxon>
        <taxon>Kitasatosporales</taxon>
        <taxon>Streptomycetaceae</taxon>
        <taxon>Streptomyces</taxon>
    </lineage>
</organism>
<dbReference type="AlphaFoldDB" id="L7FG48"/>
<comment type="caution">
    <text evidence="6">The sequence shown here is derived from an EMBL/GenBank/DDBJ whole genome shotgun (WGS) entry which is preliminary data.</text>
</comment>
<dbReference type="PROSITE" id="PS50977">
    <property type="entry name" value="HTH_TETR_2"/>
    <property type="match status" value="1"/>
</dbReference>
<sequence>MRRLLRGLSMGLVHAETAELYNAAVSGRKPELPPQLEQYRDYARRRRQLANGDHKHPVGGERADRFWVDYLGDAPSTAVSSRVCRRSADGKPTTSVGRNLLPGFGRPFPGRIRRRWTVLRQPGRKAGGWVARRGTRGHGSGLSAQDDPLGISRLGWFPVADKEAQGAAACARRPSEGGVRVTVGGRSTKRLQRGTLSQGLIVGTALRILDEDGPDGLTFQRLGKELSASATAVYRYFASRDHIMVAVAEELDRISLEGYEPHESWTESLRDLAIRAWNTALDHPAAAALCMGRVTRGVHELRAVDALLEAFHRGGWRSRAAVLCYQAYSNFILAMASNNAWRLVSERFGAETNWVQEYHPADPDAYPYAEAAKEHLRTVDMTDVFRRQVDILLAALEAEAATLPRD</sequence>
<dbReference type="InterPro" id="IPR036271">
    <property type="entry name" value="Tet_transcr_reg_TetR-rel_C_sf"/>
</dbReference>
<protein>
    <submittedName>
        <fullName evidence="6">Transcriptional regulator, TetR family</fullName>
    </submittedName>
</protein>
<reference evidence="6 7" key="1">
    <citation type="journal article" date="2011" name="Plasmid">
        <title>Streptomyces turgidiscabies Car8 contains a modular pathogenicity island that shares virulence genes with other actinobacterial plant pathogens.</title>
        <authorList>
            <person name="Huguet-Tapia J.C."/>
            <person name="Badger J.H."/>
            <person name="Loria R."/>
            <person name="Pettis G.S."/>
        </authorList>
    </citation>
    <scope>NUCLEOTIDE SEQUENCE [LARGE SCALE GENOMIC DNA]</scope>
    <source>
        <strain evidence="6 7">Car8</strain>
    </source>
</reference>
<dbReference type="EMBL" id="AEJB01000104">
    <property type="protein sequence ID" value="ELP70139.1"/>
    <property type="molecule type" value="Genomic_DNA"/>
</dbReference>
<feature type="domain" description="HTH tetR-type" evidence="5">
    <location>
        <begin position="195"/>
        <end position="255"/>
    </location>
</feature>
<dbReference type="STRING" id="85558.T45_04636"/>
<dbReference type="PATRIC" id="fig|698760.3.peg.1183"/>
<accession>L7FG48</accession>
<dbReference type="InterPro" id="IPR004111">
    <property type="entry name" value="Repressor_TetR_C"/>
</dbReference>
<gene>
    <name evidence="6" type="ORF">STRTUCAR8_10125</name>
</gene>
<keyword evidence="1" id="KW-0805">Transcription regulation</keyword>
<dbReference type="GO" id="GO:0045892">
    <property type="term" value="P:negative regulation of DNA-templated transcription"/>
    <property type="evidence" value="ECO:0007669"/>
    <property type="project" value="InterPro"/>
</dbReference>
<dbReference type="InterPro" id="IPR023213">
    <property type="entry name" value="CAT-like_dom_sf"/>
</dbReference>
<proteinExistence type="predicted"/>
<dbReference type="Gene3D" id="1.10.357.10">
    <property type="entry name" value="Tetracycline Repressor, domain 2"/>
    <property type="match status" value="1"/>
</dbReference>
<evidence type="ECO:0000313" key="6">
    <source>
        <dbReference type="EMBL" id="ELP70139.1"/>
    </source>
</evidence>
<dbReference type="InterPro" id="IPR009057">
    <property type="entry name" value="Homeodomain-like_sf"/>
</dbReference>
<feature type="DNA-binding region" description="H-T-H motif" evidence="4">
    <location>
        <begin position="218"/>
        <end position="237"/>
    </location>
</feature>
<evidence type="ECO:0000256" key="2">
    <source>
        <dbReference type="ARBA" id="ARBA00023125"/>
    </source>
</evidence>
<name>L7FG48_STRT8</name>
<evidence type="ECO:0000313" key="7">
    <source>
        <dbReference type="Proteomes" id="UP000010931"/>
    </source>
</evidence>